<dbReference type="PANTHER" id="PTHR37423">
    <property type="entry name" value="SOLUBLE LYTIC MUREIN TRANSGLYCOSYLASE-RELATED"/>
    <property type="match status" value="1"/>
</dbReference>
<protein>
    <submittedName>
        <fullName evidence="5">Lytic transglycosylase domain-containing protein</fullName>
        <ecNumber evidence="5">4.2.2.n1</ecNumber>
    </submittedName>
</protein>
<evidence type="ECO:0000256" key="1">
    <source>
        <dbReference type="ARBA" id="ARBA00007734"/>
    </source>
</evidence>
<comment type="similarity">
    <text evidence="1">Belongs to the transglycosylase Slt family.</text>
</comment>
<gene>
    <name evidence="5" type="ORF">V6R86_08520</name>
</gene>
<reference evidence="5 6" key="1">
    <citation type="submission" date="2024-02" db="EMBL/GenBank/DDBJ databases">
        <title>Full genome sequence of Sphingomonas kaistensis.</title>
        <authorList>
            <person name="Poletto B.L."/>
            <person name="Silva G."/>
            <person name="Galante D."/>
            <person name="Campos K.R."/>
            <person name="Santos M.B.N."/>
            <person name="Sacchi C.T."/>
        </authorList>
    </citation>
    <scope>NUCLEOTIDE SEQUENCE [LARGE SCALE GENOMIC DNA]</scope>
    <source>
        <strain evidence="5 6">MA4R</strain>
    </source>
</reference>
<dbReference type="RefSeq" id="WP_338503714.1">
    <property type="nucleotide sequence ID" value="NZ_CP145607.1"/>
</dbReference>
<dbReference type="SUPFAM" id="SSF53955">
    <property type="entry name" value="Lysozyme-like"/>
    <property type="match status" value="1"/>
</dbReference>
<dbReference type="Gene3D" id="1.10.530.10">
    <property type="match status" value="1"/>
</dbReference>
<dbReference type="CDD" id="cd00254">
    <property type="entry name" value="LT-like"/>
    <property type="match status" value="1"/>
</dbReference>
<dbReference type="Pfam" id="PF01464">
    <property type="entry name" value="SLT"/>
    <property type="match status" value="1"/>
</dbReference>
<dbReference type="InterPro" id="IPR023346">
    <property type="entry name" value="Lysozyme-like_dom_sf"/>
</dbReference>
<dbReference type="EMBL" id="CP145607">
    <property type="protein sequence ID" value="WWM70715.1"/>
    <property type="molecule type" value="Genomic_DNA"/>
</dbReference>
<evidence type="ECO:0000313" key="5">
    <source>
        <dbReference type="EMBL" id="WWM70715.1"/>
    </source>
</evidence>
<proteinExistence type="inferred from homology"/>
<keyword evidence="5" id="KW-0456">Lyase</keyword>
<evidence type="ECO:0000256" key="2">
    <source>
        <dbReference type="ARBA" id="ARBA00009387"/>
    </source>
</evidence>
<evidence type="ECO:0000259" key="4">
    <source>
        <dbReference type="Pfam" id="PF01464"/>
    </source>
</evidence>
<keyword evidence="6" id="KW-1185">Reference proteome</keyword>
<feature type="chain" id="PRO_5046960601" evidence="3">
    <location>
        <begin position="31"/>
        <end position="212"/>
    </location>
</feature>
<dbReference type="Proteomes" id="UP001382935">
    <property type="component" value="Chromosome"/>
</dbReference>
<dbReference type="InterPro" id="IPR008258">
    <property type="entry name" value="Transglycosylase_SLT_dom_1"/>
</dbReference>
<evidence type="ECO:0000256" key="3">
    <source>
        <dbReference type="SAM" id="SignalP"/>
    </source>
</evidence>
<evidence type="ECO:0000313" key="6">
    <source>
        <dbReference type="Proteomes" id="UP001382935"/>
    </source>
</evidence>
<dbReference type="GO" id="GO:0016829">
    <property type="term" value="F:lyase activity"/>
    <property type="evidence" value="ECO:0007669"/>
    <property type="project" value="UniProtKB-KW"/>
</dbReference>
<keyword evidence="3" id="KW-0732">Signal</keyword>
<accession>A0ABZ2G1C6</accession>
<dbReference type="PANTHER" id="PTHR37423:SF2">
    <property type="entry name" value="MEMBRANE-BOUND LYTIC MUREIN TRANSGLYCOSYLASE C"/>
    <property type="match status" value="1"/>
</dbReference>
<organism evidence="5 6">
    <name type="scientific">Sphingomonas kaistensis</name>
    <dbReference type="NCBI Taxonomy" id="298708"/>
    <lineage>
        <taxon>Bacteria</taxon>
        <taxon>Pseudomonadati</taxon>
        <taxon>Pseudomonadota</taxon>
        <taxon>Alphaproteobacteria</taxon>
        <taxon>Sphingomonadales</taxon>
        <taxon>Sphingomonadaceae</taxon>
        <taxon>Sphingomonas</taxon>
    </lineage>
</organism>
<dbReference type="EC" id="4.2.2.n1" evidence="5"/>
<comment type="similarity">
    <text evidence="2">Belongs to the virb1 family.</text>
</comment>
<name>A0ABZ2G1C6_9SPHN</name>
<feature type="domain" description="Transglycosylase SLT" evidence="4">
    <location>
        <begin position="87"/>
        <end position="193"/>
    </location>
</feature>
<feature type="signal peptide" evidence="3">
    <location>
        <begin position="1"/>
        <end position="30"/>
    </location>
</feature>
<sequence length="212" mass="22343">MKFSRGGVARRAAATGLACLALAAANPARADVIELNKDGTILVRAADRGSVSPTVGEVEQIGDLRLPADAITIAAPSSSPVAYAGLVEQLAEQHQISPALLEALVWQESRWRSNARSPVGAIGLAQLMPATARDLGVNPLDTAANLAGGARYLRQQLDRFDGDVERALAAYNAGPGRVIRAGGIPRIRETQNYVRSIVDRLSNSTNSQGRAR</sequence>